<keyword evidence="3" id="KW-1185">Reference proteome</keyword>
<dbReference type="OrthoDB" id="5393606at2759"/>
<keyword evidence="1" id="KW-0812">Transmembrane</keyword>
<feature type="transmembrane region" description="Helical" evidence="1">
    <location>
        <begin position="20"/>
        <end position="40"/>
    </location>
</feature>
<dbReference type="AlphaFoldDB" id="A0A8H3EYK4"/>
<name>A0A8H3EYK4_9LECA</name>
<evidence type="ECO:0000256" key="1">
    <source>
        <dbReference type="SAM" id="Phobius"/>
    </source>
</evidence>
<organism evidence="2 3">
    <name type="scientific">Heterodermia speciosa</name>
    <dbReference type="NCBI Taxonomy" id="116794"/>
    <lineage>
        <taxon>Eukaryota</taxon>
        <taxon>Fungi</taxon>
        <taxon>Dikarya</taxon>
        <taxon>Ascomycota</taxon>
        <taxon>Pezizomycotina</taxon>
        <taxon>Lecanoromycetes</taxon>
        <taxon>OSLEUM clade</taxon>
        <taxon>Lecanoromycetidae</taxon>
        <taxon>Caliciales</taxon>
        <taxon>Physciaceae</taxon>
        <taxon>Heterodermia</taxon>
    </lineage>
</organism>
<evidence type="ECO:0000313" key="3">
    <source>
        <dbReference type="Proteomes" id="UP000664521"/>
    </source>
</evidence>
<comment type="caution">
    <text evidence="2">The sequence shown here is derived from an EMBL/GenBank/DDBJ whole genome shotgun (WGS) entry which is preliminary data.</text>
</comment>
<keyword evidence="1" id="KW-1133">Transmembrane helix</keyword>
<sequence length="107" mass="11105">MASSTASIFTFKYVDAAQTIAIATALPIVSIAVVALRFYARVRQSVGYGADDWLILGGLICLIGMGACLIDGAARKAMGYPSPAPPSNATPDELLQFNPASTVLIGK</sequence>
<feature type="transmembrane region" description="Helical" evidence="1">
    <location>
        <begin position="52"/>
        <end position="74"/>
    </location>
</feature>
<keyword evidence="1" id="KW-0472">Membrane</keyword>
<accession>A0A8H3EYK4</accession>
<dbReference type="EMBL" id="CAJPDS010000013">
    <property type="protein sequence ID" value="CAF9913784.1"/>
    <property type="molecule type" value="Genomic_DNA"/>
</dbReference>
<protein>
    <submittedName>
        <fullName evidence="2">Uncharacterized protein</fullName>
    </submittedName>
</protein>
<evidence type="ECO:0000313" key="2">
    <source>
        <dbReference type="EMBL" id="CAF9913784.1"/>
    </source>
</evidence>
<gene>
    <name evidence="2" type="ORF">HETSPECPRED_001659</name>
</gene>
<feature type="non-terminal residue" evidence="2">
    <location>
        <position position="107"/>
    </location>
</feature>
<proteinExistence type="predicted"/>
<dbReference type="Proteomes" id="UP000664521">
    <property type="component" value="Unassembled WGS sequence"/>
</dbReference>
<reference evidence="2" key="1">
    <citation type="submission" date="2021-03" db="EMBL/GenBank/DDBJ databases">
        <authorList>
            <person name="Tagirdzhanova G."/>
        </authorList>
    </citation>
    <scope>NUCLEOTIDE SEQUENCE</scope>
</reference>